<protein>
    <submittedName>
        <fullName evidence="1">Uncharacterized protein</fullName>
    </submittedName>
</protein>
<sequence>MRPTLLSDALYHGLLIMGNQVSDIIDPTRKIRDTFPPEAITMYEGKGTDSLAVVRLVKRRPVLACFRVGHDFFRPEKHGDAYRYNPTGIVMRASREI</sequence>
<accession>W9SXF7</accession>
<gene>
    <name evidence="1" type="ORF">L484_020597</name>
</gene>
<keyword evidence="2" id="KW-1185">Reference proteome</keyword>
<dbReference type="EMBL" id="KE346271">
    <property type="protein sequence ID" value="EXC31773.1"/>
    <property type="molecule type" value="Genomic_DNA"/>
</dbReference>
<proteinExistence type="predicted"/>
<dbReference type="Proteomes" id="UP000030645">
    <property type="component" value="Unassembled WGS sequence"/>
</dbReference>
<name>W9SXF7_9ROSA</name>
<dbReference type="AlphaFoldDB" id="W9SXF7"/>
<organism evidence="1 2">
    <name type="scientific">Morus notabilis</name>
    <dbReference type="NCBI Taxonomy" id="981085"/>
    <lineage>
        <taxon>Eukaryota</taxon>
        <taxon>Viridiplantae</taxon>
        <taxon>Streptophyta</taxon>
        <taxon>Embryophyta</taxon>
        <taxon>Tracheophyta</taxon>
        <taxon>Spermatophyta</taxon>
        <taxon>Magnoliopsida</taxon>
        <taxon>eudicotyledons</taxon>
        <taxon>Gunneridae</taxon>
        <taxon>Pentapetalae</taxon>
        <taxon>rosids</taxon>
        <taxon>fabids</taxon>
        <taxon>Rosales</taxon>
        <taxon>Moraceae</taxon>
        <taxon>Moreae</taxon>
        <taxon>Morus</taxon>
    </lineage>
</organism>
<evidence type="ECO:0000313" key="1">
    <source>
        <dbReference type="EMBL" id="EXC31773.1"/>
    </source>
</evidence>
<reference evidence="2" key="1">
    <citation type="submission" date="2013-01" db="EMBL/GenBank/DDBJ databases">
        <title>Draft Genome Sequence of a Mulberry Tree, Morus notabilis C.K. Schneid.</title>
        <authorList>
            <person name="He N."/>
            <person name="Zhao S."/>
        </authorList>
    </citation>
    <scope>NUCLEOTIDE SEQUENCE</scope>
</reference>
<evidence type="ECO:0000313" key="2">
    <source>
        <dbReference type="Proteomes" id="UP000030645"/>
    </source>
</evidence>